<name>B7ILK9_BACC2</name>
<accession>B7ILK9</accession>
<evidence type="ECO:0000313" key="1">
    <source>
        <dbReference type="EMBL" id="ACK95118.1"/>
    </source>
</evidence>
<dbReference type="HOGENOM" id="CLU_3304345_0_0_9"/>
<evidence type="ECO:0000313" key="2">
    <source>
        <dbReference type="Proteomes" id="UP000006744"/>
    </source>
</evidence>
<proteinExistence type="predicted"/>
<dbReference type="AlphaFoldDB" id="B7ILK9"/>
<sequence>MISSEFNEYIPSPTKVVEYSFKLATSVGFILFQFQYNSK</sequence>
<dbReference type="Proteomes" id="UP000006744">
    <property type="component" value="Chromosome"/>
</dbReference>
<dbReference type="EMBL" id="CP001186">
    <property type="protein sequence ID" value="ACK95118.1"/>
    <property type="molecule type" value="Genomic_DNA"/>
</dbReference>
<gene>
    <name evidence="1" type="ordered locus">BCG9842_B2244</name>
</gene>
<protein>
    <submittedName>
        <fullName evidence="1">Uncharacterized protein</fullName>
    </submittedName>
</protein>
<dbReference type="KEGG" id="bcg:BCG9842_B2244"/>
<reference evidence="1 2" key="1">
    <citation type="submission" date="2008-10" db="EMBL/GenBank/DDBJ databases">
        <title>Genome sequence of Bacillus cereus G9842.</title>
        <authorList>
            <person name="Dodson R.J."/>
            <person name="Durkin A.S."/>
            <person name="Rosovitz M.J."/>
            <person name="Rasko D.A."/>
            <person name="Hoffmaster A."/>
            <person name="Ravel J."/>
            <person name="Sutton G."/>
        </authorList>
    </citation>
    <scope>NUCLEOTIDE SEQUENCE [LARGE SCALE GENOMIC DNA]</scope>
    <source>
        <strain evidence="1 2">G9842</strain>
    </source>
</reference>
<organism evidence="1 2">
    <name type="scientific">Bacillus cereus (strain G9842)</name>
    <dbReference type="NCBI Taxonomy" id="405531"/>
    <lineage>
        <taxon>Bacteria</taxon>
        <taxon>Bacillati</taxon>
        <taxon>Bacillota</taxon>
        <taxon>Bacilli</taxon>
        <taxon>Bacillales</taxon>
        <taxon>Bacillaceae</taxon>
        <taxon>Bacillus</taxon>
        <taxon>Bacillus cereus group</taxon>
    </lineage>
</organism>